<feature type="compositionally biased region" description="Polar residues" evidence="10">
    <location>
        <begin position="228"/>
        <end position="238"/>
    </location>
</feature>
<dbReference type="GO" id="GO:0005802">
    <property type="term" value="C:trans-Golgi network"/>
    <property type="evidence" value="ECO:0007669"/>
    <property type="project" value="TreeGrafter"/>
</dbReference>
<proteinExistence type="inferred from homology"/>
<name>A0A9D4Z4F0_ADICA</name>
<feature type="transmembrane region" description="Helical" evidence="11">
    <location>
        <begin position="44"/>
        <end position="65"/>
    </location>
</feature>
<dbReference type="OrthoDB" id="2013972at2759"/>
<evidence type="ECO:0000256" key="6">
    <source>
        <dbReference type="ARBA" id="ARBA00022968"/>
    </source>
</evidence>
<feature type="region of interest" description="Disordered" evidence="10">
    <location>
        <begin position="218"/>
        <end position="246"/>
    </location>
</feature>
<dbReference type="GO" id="GO:0000139">
    <property type="term" value="C:Golgi membrane"/>
    <property type="evidence" value="ECO:0007669"/>
    <property type="project" value="UniProtKB-SubCell"/>
</dbReference>
<dbReference type="CDD" id="cd02440">
    <property type="entry name" value="AdoMet_MTases"/>
    <property type="match status" value="1"/>
</dbReference>
<keyword evidence="6" id="KW-0735">Signal-anchor</keyword>
<keyword evidence="3" id="KW-0489">Methyltransferase</keyword>
<dbReference type="GO" id="GO:0005768">
    <property type="term" value="C:endosome"/>
    <property type="evidence" value="ECO:0007669"/>
    <property type="project" value="TreeGrafter"/>
</dbReference>
<evidence type="ECO:0000256" key="5">
    <source>
        <dbReference type="ARBA" id="ARBA00022692"/>
    </source>
</evidence>
<comment type="subcellular location">
    <subcellularLocation>
        <location evidence="1">Golgi apparatus membrane</location>
        <topology evidence="1">Single-pass type II membrane protein</topology>
    </subcellularLocation>
</comment>
<sequence length="768" mass="86906">MVLAKQTLGLHSFGLLTVVMMVLAKQVRAKVMALSRHFRGERKVSWHFWVIGAVLGCFLLSFWLLSPSSEVVQEEATLSLEENSSKTVHDNTKTDEEVADVLKKEHSEPEDTHKNLDQDSPKDEDSAANEDLELQRKNGPGLGKDAKSDDTEPTEEKDLFKESWDKHKENGTATATGDSNENLPLTTAAESELSMENQEKSRNWSTQIIESKEEIALNTEGENDETDTAPTVNASQTEPSRKDNGGVASYKWKICNRDSAMDYIPCLDNKEAIKRLPSRRRFQHRERHCPDADQFPMCLVPLPKGFKVPIRWPRSRHEVWLDNTPHTKLVSYKKDQNWVKLEGDKLVFPGGGTQFKYGASQYIDSVEQYVADVSWGKHTRLALDIGCGVASFGGFLFDREVLTMSFAPKDEHEAQIQLALERGIPAILAVMGTQRLPFPSNAFDLAHCARCRIHWHGDGGKWLLEVNRILRPGGYFVWSATPVYRKHPEDVDFWKAMVDLTNAMCWNLTSITKDLSSGVGFAIYQKPMTNSCYESRPIDQPPLCNEDENPDAAWYTPLDGCLHRVPSNVDTHGATWPAPWPDRLDSTPKWLHNSQKSLFGQPAATEFEKDTEHWRRVVAKSYLTGCGIDWGGIRNVMDLRAGYGGFAAALLRVPVWVMNIVPIDEPDTLPVIFDRGLLGIYHDWCESFSTYPRTYDLLHVDHLFKQLVTRCKPVLPLLEMDRILRPQGWFTAGAAPLLYERASWQAKFLPVYLCNSAIVSEKFLLEDS</sequence>
<dbReference type="PANTHER" id="PTHR10108">
    <property type="entry name" value="SAM-DEPENDENT METHYLTRANSFERASE"/>
    <property type="match status" value="1"/>
</dbReference>
<evidence type="ECO:0000313" key="13">
    <source>
        <dbReference type="Proteomes" id="UP000886520"/>
    </source>
</evidence>
<dbReference type="Proteomes" id="UP000886520">
    <property type="component" value="Chromosome 22"/>
</dbReference>
<dbReference type="FunFam" id="3.40.50.150:FF:000043">
    <property type="entry name" value="probable methyltransferase PMT3"/>
    <property type="match status" value="1"/>
</dbReference>
<feature type="compositionally biased region" description="Basic and acidic residues" evidence="10">
    <location>
        <begin position="103"/>
        <end position="125"/>
    </location>
</feature>
<keyword evidence="9" id="KW-0325">Glycoprotein</keyword>
<gene>
    <name evidence="12" type="ORF">GOP47_0022602</name>
</gene>
<dbReference type="PANTHER" id="PTHR10108:SF1077">
    <property type="entry name" value="METHYLTRANSFERASE PMT27-RELATED"/>
    <property type="match status" value="1"/>
</dbReference>
<evidence type="ECO:0000256" key="8">
    <source>
        <dbReference type="ARBA" id="ARBA00023136"/>
    </source>
</evidence>
<accession>A0A9D4Z4F0</accession>
<evidence type="ECO:0000256" key="4">
    <source>
        <dbReference type="ARBA" id="ARBA00022679"/>
    </source>
</evidence>
<feature type="region of interest" description="Disordered" evidence="10">
    <location>
        <begin position="103"/>
        <end position="183"/>
    </location>
</feature>
<keyword evidence="5 11" id="KW-0812">Transmembrane</keyword>
<evidence type="ECO:0000256" key="11">
    <source>
        <dbReference type="SAM" id="Phobius"/>
    </source>
</evidence>
<dbReference type="Pfam" id="PF03141">
    <property type="entry name" value="Methyltransf_29"/>
    <property type="match status" value="1"/>
</dbReference>
<keyword evidence="13" id="KW-1185">Reference proteome</keyword>
<organism evidence="12 13">
    <name type="scientific">Adiantum capillus-veneris</name>
    <name type="common">Maidenhair fern</name>
    <dbReference type="NCBI Taxonomy" id="13818"/>
    <lineage>
        <taxon>Eukaryota</taxon>
        <taxon>Viridiplantae</taxon>
        <taxon>Streptophyta</taxon>
        <taxon>Embryophyta</taxon>
        <taxon>Tracheophyta</taxon>
        <taxon>Polypodiopsida</taxon>
        <taxon>Polypodiidae</taxon>
        <taxon>Polypodiales</taxon>
        <taxon>Pteridineae</taxon>
        <taxon>Pteridaceae</taxon>
        <taxon>Vittarioideae</taxon>
        <taxon>Adiantum</taxon>
    </lineage>
</organism>
<evidence type="ECO:0000256" key="9">
    <source>
        <dbReference type="ARBA" id="ARBA00023180"/>
    </source>
</evidence>
<dbReference type="GO" id="GO:0008168">
    <property type="term" value="F:methyltransferase activity"/>
    <property type="evidence" value="ECO:0007669"/>
    <property type="project" value="UniProtKB-KW"/>
</dbReference>
<comment type="similarity">
    <text evidence="2">Belongs to the methyltransferase superfamily.</text>
</comment>
<keyword evidence="7 11" id="KW-1133">Transmembrane helix</keyword>
<feature type="compositionally biased region" description="Polar residues" evidence="10">
    <location>
        <begin position="171"/>
        <end position="183"/>
    </location>
</feature>
<dbReference type="AlphaFoldDB" id="A0A9D4Z4F0"/>
<keyword evidence="4" id="KW-0808">Transferase</keyword>
<dbReference type="SUPFAM" id="SSF53335">
    <property type="entry name" value="S-adenosyl-L-methionine-dependent methyltransferases"/>
    <property type="match status" value="2"/>
</dbReference>
<feature type="compositionally biased region" description="Basic and acidic residues" evidence="10">
    <location>
        <begin position="144"/>
        <end position="170"/>
    </location>
</feature>
<evidence type="ECO:0000313" key="12">
    <source>
        <dbReference type="EMBL" id="KAI5062063.1"/>
    </source>
</evidence>
<dbReference type="InterPro" id="IPR029063">
    <property type="entry name" value="SAM-dependent_MTases_sf"/>
</dbReference>
<dbReference type="Gene3D" id="3.40.50.150">
    <property type="entry name" value="Vaccinia Virus protein VP39"/>
    <property type="match status" value="1"/>
</dbReference>
<protein>
    <recommendedName>
        <fullName evidence="14">Methyltransferase</fullName>
    </recommendedName>
</protein>
<evidence type="ECO:0000256" key="10">
    <source>
        <dbReference type="SAM" id="MobiDB-lite"/>
    </source>
</evidence>
<feature type="transmembrane region" description="Helical" evidence="11">
    <location>
        <begin position="6"/>
        <end position="24"/>
    </location>
</feature>
<dbReference type="InterPro" id="IPR004159">
    <property type="entry name" value="Put_SAM_MeTrfase"/>
</dbReference>
<evidence type="ECO:0000256" key="7">
    <source>
        <dbReference type="ARBA" id="ARBA00022989"/>
    </source>
</evidence>
<comment type="caution">
    <text evidence="12">The sequence shown here is derived from an EMBL/GenBank/DDBJ whole genome shotgun (WGS) entry which is preliminary data.</text>
</comment>
<dbReference type="GO" id="GO:0032259">
    <property type="term" value="P:methylation"/>
    <property type="evidence" value="ECO:0007669"/>
    <property type="project" value="UniProtKB-KW"/>
</dbReference>
<evidence type="ECO:0000256" key="2">
    <source>
        <dbReference type="ARBA" id="ARBA00008361"/>
    </source>
</evidence>
<keyword evidence="8 11" id="KW-0472">Membrane</keyword>
<evidence type="ECO:0008006" key="14">
    <source>
        <dbReference type="Google" id="ProtNLM"/>
    </source>
</evidence>
<evidence type="ECO:0000256" key="3">
    <source>
        <dbReference type="ARBA" id="ARBA00022603"/>
    </source>
</evidence>
<evidence type="ECO:0000256" key="1">
    <source>
        <dbReference type="ARBA" id="ARBA00004323"/>
    </source>
</evidence>
<reference evidence="12" key="1">
    <citation type="submission" date="2021-01" db="EMBL/GenBank/DDBJ databases">
        <title>Adiantum capillus-veneris genome.</title>
        <authorList>
            <person name="Fang Y."/>
            <person name="Liao Q."/>
        </authorList>
    </citation>
    <scope>NUCLEOTIDE SEQUENCE</scope>
    <source>
        <strain evidence="12">H3</strain>
        <tissue evidence="12">Leaf</tissue>
    </source>
</reference>
<dbReference type="EMBL" id="JABFUD020000022">
    <property type="protein sequence ID" value="KAI5062063.1"/>
    <property type="molecule type" value="Genomic_DNA"/>
</dbReference>